<name>A0AB35BW72_9GAMM</name>
<dbReference type="Proteomes" id="UP000680020">
    <property type="component" value="Unassembled WGS sequence"/>
</dbReference>
<evidence type="ECO:0000259" key="1">
    <source>
        <dbReference type="Pfam" id="PF22818"/>
    </source>
</evidence>
<dbReference type="Gene3D" id="3.10.129.10">
    <property type="entry name" value="Hotdog Thioesterase"/>
    <property type="match status" value="1"/>
</dbReference>
<sequence>MIKKFSEAVVCEQQSSTHVTLQITIEPDLFWFQGHFDTFPLLAGVAQIDWVMHYFAQYIRDDLQFNGIQQVKFQQPIVPNDVITLTLDAPSDTLLTFEFKADATKSKGKIRLKPKG</sequence>
<evidence type="ECO:0000313" key="3">
    <source>
        <dbReference type="Proteomes" id="UP000680020"/>
    </source>
</evidence>
<dbReference type="PIRSF" id="PIRSF030962">
    <property type="entry name" value="Dehydrase_ECs4332_prd"/>
    <property type="match status" value="1"/>
</dbReference>
<dbReference type="InterPro" id="IPR054545">
    <property type="entry name" value="ApeI-like"/>
</dbReference>
<dbReference type="InterPro" id="IPR029069">
    <property type="entry name" value="HotDog_dom_sf"/>
</dbReference>
<accession>A0AB35BW72</accession>
<feature type="domain" description="ApeI dehydratase-like" evidence="1">
    <location>
        <begin position="13"/>
        <end position="107"/>
    </location>
</feature>
<evidence type="ECO:0000313" key="2">
    <source>
        <dbReference type="EMBL" id="MBS7824519.1"/>
    </source>
</evidence>
<dbReference type="EMBL" id="JAGIBU010000003">
    <property type="protein sequence ID" value="MBS7824519.1"/>
    <property type="molecule type" value="Genomic_DNA"/>
</dbReference>
<comment type="caution">
    <text evidence="2">The sequence shown here is derived from an EMBL/GenBank/DDBJ whole genome shotgun (WGS) entry which is preliminary data.</text>
</comment>
<gene>
    <name evidence="2" type="ORF">J7561_04800</name>
</gene>
<dbReference type="AlphaFoldDB" id="A0AB35BW72"/>
<dbReference type="SUPFAM" id="SSF54637">
    <property type="entry name" value="Thioesterase/thiol ester dehydrase-isomerase"/>
    <property type="match status" value="1"/>
</dbReference>
<organism evidence="2 3">
    <name type="scientific">Wohlfahrtiimonas chitiniclastica</name>
    <dbReference type="NCBI Taxonomy" id="400946"/>
    <lineage>
        <taxon>Bacteria</taxon>
        <taxon>Pseudomonadati</taxon>
        <taxon>Pseudomonadota</taxon>
        <taxon>Gammaproteobacteria</taxon>
        <taxon>Cardiobacteriales</taxon>
        <taxon>Ignatzschineriaceae</taxon>
        <taxon>Wohlfahrtiimonas</taxon>
    </lineage>
</organism>
<dbReference type="GeneID" id="58263970"/>
<dbReference type="RefSeq" id="WP_008315850.1">
    <property type="nucleotide sequence ID" value="NZ_CP115969.1"/>
</dbReference>
<proteinExistence type="predicted"/>
<protein>
    <submittedName>
        <fullName evidence="2">Hydroxymyristoyl-ACP dehydratase</fullName>
    </submittedName>
</protein>
<dbReference type="Pfam" id="PF22818">
    <property type="entry name" value="ApeI-like"/>
    <property type="match status" value="1"/>
</dbReference>
<dbReference type="InterPro" id="IPR016962">
    <property type="entry name" value="Dehydrase_ECs4332_prd"/>
</dbReference>
<reference evidence="2" key="1">
    <citation type="submission" date="2021-03" db="EMBL/GenBank/DDBJ databases">
        <title>Identification and antibiotic profiling of Wohlfahrtiimonas chitiniclastica, an underestimated human pathogen.</title>
        <authorList>
            <person name="Kopf A."/>
            <person name="Bunk B."/>
            <person name="Coldewey S."/>
            <person name="Gunzer F."/>
            <person name="Riedel T."/>
            <person name="Schroettner P."/>
        </authorList>
    </citation>
    <scope>NUCLEOTIDE SEQUENCE</scope>
    <source>
        <strain evidence="2">DSM 100917</strain>
    </source>
</reference>